<dbReference type="AlphaFoldDB" id="A0A0N9UV39"/>
<dbReference type="Proteomes" id="UP000058074">
    <property type="component" value="Chromosome"/>
</dbReference>
<organism evidence="2 3">
    <name type="scientific">Sphingopyxis macrogoltabida</name>
    <name type="common">Sphingomonas macrogoltabidus</name>
    <dbReference type="NCBI Taxonomy" id="33050"/>
    <lineage>
        <taxon>Bacteria</taxon>
        <taxon>Pseudomonadati</taxon>
        <taxon>Pseudomonadota</taxon>
        <taxon>Alphaproteobacteria</taxon>
        <taxon>Sphingomonadales</taxon>
        <taxon>Sphingomonadaceae</taxon>
        <taxon>Sphingopyxis</taxon>
    </lineage>
</organism>
<keyword evidence="1" id="KW-0732">Signal</keyword>
<evidence type="ECO:0000256" key="1">
    <source>
        <dbReference type="SAM" id="SignalP"/>
    </source>
</evidence>
<sequence>MRSLRILSLFVAGLAQCSFASADIVANGPFYLRYGPDGSEEDRARVLSNVIETAKLTPNGAVYLCSTASPPEHPPDVLLAMTRKSLVDNGLAGERIFIGGTCTEAVIALPLGAAPKEAVFAAIGSREWLETVHGK</sequence>
<evidence type="ECO:0000313" key="3">
    <source>
        <dbReference type="Proteomes" id="UP000058074"/>
    </source>
</evidence>
<dbReference type="EMBL" id="CP012700">
    <property type="protein sequence ID" value="ALH80714.1"/>
    <property type="molecule type" value="Genomic_DNA"/>
</dbReference>
<reference evidence="2 3" key="1">
    <citation type="journal article" date="2015" name="Genome Announc.">
        <title>Complete Genome Sequence of Polypropylene Glycol- and Polyethylene Glycol-Degrading Sphingopyxis macrogoltabida Strain EY-1.</title>
        <authorList>
            <person name="Ohtsubo Y."/>
            <person name="Nagata Y."/>
            <person name="Numata M."/>
            <person name="Tsuchikane K."/>
            <person name="Hosoyama A."/>
            <person name="Yamazoe A."/>
            <person name="Tsuda M."/>
            <person name="Fujita N."/>
            <person name="Kawai F."/>
        </authorList>
    </citation>
    <scope>NUCLEOTIDE SEQUENCE [LARGE SCALE GENOMIC DNA]</scope>
    <source>
        <strain evidence="2 3">EY-1</strain>
    </source>
</reference>
<feature type="signal peptide" evidence="1">
    <location>
        <begin position="1"/>
        <end position="22"/>
    </location>
</feature>
<protein>
    <submittedName>
        <fullName evidence="2">Uncharacterized protein</fullName>
    </submittedName>
</protein>
<dbReference type="RefSeq" id="WP_054588029.1">
    <property type="nucleotide sequence ID" value="NZ_CP012700.1"/>
</dbReference>
<feature type="chain" id="PRO_5006039068" evidence="1">
    <location>
        <begin position="23"/>
        <end position="135"/>
    </location>
</feature>
<proteinExistence type="predicted"/>
<accession>A0A0N9UV39</accession>
<gene>
    <name evidence="2" type="ORF">AN936_10130</name>
</gene>
<dbReference type="PATRIC" id="fig|33050.5.peg.2094"/>
<evidence type="ECO:0000313" key="2">
    <source>
        <dbReference type="EMBL" id="ALH80714.1"/>
    </source>
</evidence>
<dbReference type="KEGG" id="smag:AN936_10130"/>
<name>A0A0N9UV39_SPHMC</name>